<evidence type="ECO:0000313" key="2">
    <source>
        <dbReference type="Proteomes" id="UP001627154"/>
    </source>
</evidence>
<dbReference type="PANTHER" id="PTHR47018:SF3">
    <property type="entry name" value="MYCBP-ASSOCIATED PROTEIN"/>
    <property type="match status" value="1"/>
</dbReference>
<keyword evidence="2" id="KW-1185">Reference proteome</keyword>
<organism evidence="1 2">
    <name type="scientific">Trichogramma kaykai</name>
    <dbReference type="NCBI Taxonomy" id="54128"/>
    <lineage>
        <taxon>Eukaryota</taxon>
        <taxon>Metazoa</taxon>
        <taxon>Ecdysozoa</taxon>
        <taxon>Arthropoda</taxon>
        <taxon>Hexapoda</taxon>
        <taxon>Insecta</taxon>
        <taxon>Pterygota</taxon>
        <taxon>Neoptera</taxon>
        <taxon>Endopterygota</taxon>
        <taxon>Hymenoptera</taxon>
        <taxon>Apocrita</taxon>
        <taxon>Proctotrupomorpha</taxon>
        <taxon>Chalcidoidea</taxon>
        <taxon>Trichogrammatidae</taxon>
        <taxon>Trichogramma</taxon>
    </lineage>
</organism>
<comment type="caution">
    <text evidence="1">The sequence shown here is derived from an EMBL/GenBank/DDBJ whole genome shotgun (WGS) entry which is preliminary data.</text>
</comment>
<sequence>MPLQVLIGIFVQSTLRSKNTILILNRLGVCICYEEIVRIRARLAAYTVQENSINVPIPSHFDSTSYVTTAFDNFDRNEATISGLDSTHDTVIVLFQDLNNNQPNKKPNVSTCTIEKDRRAFSSILKCQEIIDYYPANKEFSPPSYWKSSLSDFIINIDSSFIDLNTNHFLWYLSRFSSSKEDDDLYEQSSYQEDDELHEQSTYQLTPSWTPFNSMVSKDEHCKQKMGFLPICPSSPTNHSTLFTCMKNFDNVRIQFHQDHLVVFCDECIYSSVRQIQSQNATEFDKIILCLGGFHMIKVAFTCIATDQALEQTINRTSNTSGGIIDITRKKEAVAVWNLTFHEFLAANNFLKEITYFNNNDTELCTHEEFSKSYKSEDAVQAILQLMESKNINPFVEGPQPLRNLVTEQLTHTSIRPKLLNIFNDGLQLYEQFIDERFISKSKPLNAPTKRFNLPDFKTIPKSEKTKPKTQKISSAESQRIVELARERNFPMEKLLSSELTTQNPLFDENGFCTEYEDKSKLVQELEKIENYYELQKMDSNEDTCLLVDVMSIAKEINFKAGNKFKDFAMKLCNLILLRATSKTKKIDFVFNSYFDYSIRSSIFKRKFHSGTVVYNAIGSTTNVPKPKYASEPDLNRLEIEEAEIKLMIHLNHVVKNKFTNAHVISSNTDVIVLAMHFFNYFQNDGLQTLWIQVGIDYTLRNVPIHSLVVYHGNDLCQVLPAAHHLTGSDDTSKVGTKFKALQANPTKYLSDFGKVEIPGIKIFHYCGGLNFASKTKFRREVYKIADVIINQELSSGKKTITNDNTIHENQDSEKFLWSSILISHQPVRRPKYNHSQ</sequence>
<dbReference type="PANTHER" id="PTHR47018">
    <property type="entry name" value="CXC DOMAIN-CONTAINING PROTEIN-RELATED"/>
    <property type="match status" value="1"/>
</dbReference>
<gene>
    <name evidence="1" type="ORF">TKK_015743</name>
</gene>
<name>A0ABD2W9L6_9HYME</name>
<reference evidence="1 2" key="1">
    <citation type="journal article" date="2024" name="bioRxiv">
        <title>A reference genome for Trichogramma kaykai: A tiny desert-dwelling parasitoid wasp with competing sex-ratio distorters.</title>
        <authorList>
            <person name="Culotta J."/>
            <person name="Lindsey A.R."/>
        </authorList>
    </citation>
    <scope>NUCLEOTIDE SEQUENCE [LARGE SCALE GENOMIC DNA]</scope>
    <source>
        <strain evidence="1 2">KSX58</strain>
    </source>
</reference>
<dbReference type="EMBL" id="JBJJXI010000123">
    <property type="protein sequence ID" value="KAL3389536.1"/>
    <property type="molecule type" value="Genomic_DNA"/>
</dbReference>
<accession>A0ABD2W9L6</accession>
<proteinExistence type="predicted"/>
<dbReference type="AlphaFoldDB" id="A0ABD2W9L6"/>
<dbReference type="Proteomes" id="UP001627154">
    <property type="component" value="Unassembled WGS sequence"/>
</dbReference>
<protein>
    <submittedName>
        <fullName evidence="1">Uncharacterized protein</fullName>
    </submittedName>
</protein>
<evidence type="ECO:0000313" key="1">
    <source>
        <dbReference type="EMBL" id="KAL3389536.1"/>
    </source>
</evidence>